<reference evidence="1" key="1">
    <citation type="submission" date="2014-11" db="EMBL/GenBank/DDBJ databases">
        <authorList>
            <person name="Amaro Gonzalez C."/>
        </authorList>
    </citation>
    <scope>NUCLEOTIDE SEQUENCE</scope>
</reference>
<reference evidence="1" key="2">
    <citation type="journal article" date="2015" name="Fish Shellfish Immunol.">
        <title>Early steps in the European eel (Anguilla anguilla)-Vibrio vulnificus interaction in the gills: Role of the RtxA13 toxin.</title>
        <authorList>
            <person name="Callol A."/>
            <person name="Pajuelo D."/>
            <person name="Ebbesson L."/>
            <person name="Teles M."/>
            <person name="MacKenzie S."/>
            <person name="Amaro C."/>
        </authorList>
    </citation>
    <scope>NUCLEOTIDE SEQUENCE</scope>
</reference>
<sequence>MRSRTAIMQRTW</sequence>
<protein>
    <submittedName>
        <fullName evidence="1">Uncharacterized protein</fullName>
    </submittedName>
</protein>
<dbReference type="EMBL" id="GBXM01040888">
    <property type="protein sequence ID" value="JAH67689.1"/>
    <property type="molecule type" value="Transcribed_RNA"/>
</dbReference>
<accession>A0A0E9UP83</accession>
<evidence type="ECO:0000313" key="1">
    <source>
        <dbReference type="EMBL" id="JAH67689.1"/>
    </source>
</evidence>
<proteinExistence type="predicted"/>
<organism evidence="1">
    <name type="scientific">Anguilla anguilla</name>
    <name type="common">European freshwater eel</name>
    <name type="synonym">Muraena anguilla</name>
    <dbReference type="NCBI Taxonomy" id="7936"/>
    <lineage>
        <taxon>Eukaryota</taxon>
        <taxon>Metazoa</taxon>
        <taxon>Chordata</taxon>
        <taxon>Craniata</taxon>
        <taxon>Vertebrata</taxon>
        <taxon>Euteleostomi</taxon>
        <taxon>Actinopterygii</taxon>
        <taxon>Neopterygii</taxon>
        <taxon>Teleostei</taxon>
        <taxon>Anguilliformes</taxon>
        <taxon>Anguillidae</taxon>
        <taxon>Anguilla</taxon>
    </lineage>
</organism>
<name>A0A0E9UP83_ANGAN</name>